<dbReference type="EMBL" id="RZTZ01000006">
    <property type="protein sequence ID" value="RVT60908.1"/>
    <property type="molecule type" value="Genomic_DNA"/>
</dbReference>
<evidence type="ECO:0000313" key="2">
    <source>
        <dbReference type="Proteomes" id="UP000288024"/>
    </source>
</evidence>
<keyword evidence="2" id="KW-1185">Reference proteome</keyword>
<dbReference type="InterPro" id="IPR038084">
    <property type="entry name" value="PduO/GlcC-like_sf"/>
</dbReference>
<evidence type="ECO:0000313" key="1">
    <source>
        <dbReference type="EMBL" id="RVT60908.1"/>
    </source>
</evidence>
<dbReference type="Pfam" id="PF03928">
    <property type="entry name" value="HbpS-like"/>
    <property type="match status" value="1"/>
</dbReference>
<sequence>MTKDEVLQLEKELSFDSFSNEDAYNIALSIVNRIKKDQLKNIRIRAVLDGEIVFQYLMKGKKGDIWLNRKQNTIERFHHSGYYIFLDNEENSTYEQYKDDETIVICGGGFPIIVKDEIVGSFIVSGLDHVEDHQLIVDAFREYKIKKS</sequence>
<protein>
    <submittedName>
        <fullName evidence="1">Uncharacterized protein</fullName>
    </submittedName>
</protein>
<dbReference type="Proteomes" id="UP000288024">
    <property type="component" value="Unassembled WGS sequence"/>
</dbReference>
<dbReference type="InterPro" id="IPR005624">
    <property type="entry name" value="PduO/GlcC-like"/>
</dbReference>
<dbReference type="AlphaFoldDB" id="A0A437K997"/>
<reference evidence="1 2" key="1">
    <citation type="submission" date="2019-01" db="EMBL/GenBank/DDBJ databases">
        <title>Bacillus sp. M5HDSG1-1, whole genome shotgun sequence.</title>
        <authorList>
            <person name="Tuo L."/>
        </authorList>
    </citation>
    <scope>NUCLEOTIDE SEQUENCE [LARGE SCALE GENOMIC DNA]</scope>
    <source>
        <strain evidence="1 2">M5HDSG1-1</strain>
    </source>
</reference>
<dbReference type="InterPro" id="IPR010371">
    <property type="entry name" value="YBR137W-like"/>
</dbReference>
<dbReference type="SUPFAM" id="SSF143744">
    <property type="entry name" value="GlcG-like"/>
    <property type="match status" value="1"/>
</dbReference>
<dbReference type="PANTHER" id="PTHR28255">
    <property type="match status" value="1"/>
</dbReference>
<gene>
    <name evidence="1" type="ORF">EM808_16975</name>
</gene>
<accession>A0A437K997</accession>
<comment type="caution">
    <text evidence="1">The sequence shown here is derived from an EMBL/GenBank/DDBJ whole genome shotgun (WGS) entry which is preliminary data.</text>
</comment>
<proteinExistence type="predicted"/>
<dbReference type="RefSeq" id="WP_127739380.1">
    <property type="nucleotide sequence ID" value="NZ_CP196003.1"/>
</dbReference>
<name>A0A437K997_9BACI</name>
<organism evidence="1 2">
    <name type="scientific">Niallia taxi</name>
    <dbReference type="NCBI Taxonomy" id="2499688"/>
    <lineage>
        <taxon>Bacteria</taxon>
        <taxon>Bacillati</taxon>
        <taxon>Bacillota</taxon>
        <taxon>Bacilli</taxon>
        <taxon>Bacillales</taxon>
        <taxon>Bacillaceae</taxon>
        <taxon>Niallia</taxon>
    </lineage>
</organism>
<dbReference type="PANTHER" id="PTHR28255:SF1">
    <property type="entry name" value="UPF0303 PROTEIN YBR137W"/>
    <property type="match status" value="1"/>
</dbReference>
<dbReference type="Gene3D" id="3.30.450.150">
    <property type="entry name" value="Haem-degrading domain"/>
    <property type="match status" value="1"/>
</dbReference>